<comment type="subcellular location">
    <subcellularLocation>
        <location evidence="3">Cytoplasm</location>
    </subcellularLocation>
</comment>
<dbReference type="SUPFAM" id="SSF58014">
    <property type="entry name" value="Coiled-coil domain of nucleotide exchange factor GrpE"/>
    <property type="match status" value="1"/>
</dbReference>
<keyword evidence="2 3" id="KW-0143">Chaperone</keyword>
<dbReference type="PANTHER" id="PTHR21237:SF23">
    <property type="entry name" value="GRPE PROTEIN HOMOLOG, MITOCHONDRIAL"/>
    <property type="match status" value="1"/>
</dbReference>
<dbReference type="EMBL" id="RSCK01000037">
    <property type="protein sequence ID" value="RUT10743.1"/>
    <property type="molecule type" value="Genomic_DNA"/>
</dbReference>
<dbReference type="GO" id="GO:0006457">
    <property type="term" value="P:protein folding"/>
    <property type="evidence" value="ECO:0007669"/>
    <property type="project" value="InterPro"/>
</dbReference>
<dbReference type="RefSeq" id="WP_106169380.1">
    <property type="nucleotide sequence ID" value="NZ_JAVKZF010000004.1"/>
</dbReference>
<dbReference type="GO" id="GO:0051082">
    <property type="term" value="F:unfolded protein binding"/>
    <property type="evidence" value="ECO:0007669"/>
    <property type="project" value="TreeGrafter"/>
</dbReference>
<evidence type="ECO:0000256" key="4">
    <source>
        <dbReference type="SAM" id="Coils"/>
    </source>
</evidence>
<dbReference type="PROSITE" id="PS50096">
    <property type="entry name" value="IQ"/>
    <property type="match status" value="1"/>
</dbReference>
<dbReference type="SUPFAM" id="SSF51064">
    <property type="entry name" value="Head domain of nucleotide exchange factor GrpE"/>
    <property type="match status" value="1"/>
</dbReference>
<dbReference type="GO" id="GO:0042803">
    <property type="term" value="F:protein homodimerization activity"/>
    <property type="evidence" value="ECO:0007669"/>
    <property type="project" value="InterPro"/>
</dbReference>
<dbReference type="GO" id="GO:0051087">
    <property type="term" value="F:protein-folding chaperone binding"/>
    <property type="evidence" value="ECO:0007669"/>
    <property type="project" value="InterPro"/>
</dbReference>
<proteinExistence type="inferred from homology"/>
<comment type="caution">
    <text evidence="5">The sequence shown here is derived from an EMBL/GenBank/DDBJ whole genome shotgun (WGS) entry which is preliminary data.</text>
</comment>
<organism evidence="5 6">
    <name type="scientific">Chroococcidiopsis cubana SAG 39.79</name>
    <dbReference type="NCBI Taxonomy" id="388085"/>
    <lineage>
        <taxon>Bacteria</taxon>
        <taxon>Bacillati</taxon>
        <taxon>Cyanobacteriota</taxon>
        <taxon>Cyanophyceae</taxon>
        <taxon>Chroococcidiopsidales</taxon>
        <taxon>Chroococcidiopsidaceae</taxon>
        <taxon>Chroococcidiopsis</taxon>
    </lineage>
</organism>
<evidence type="ECO:0000256" key="3">
    <source>
        <dbReference type="HAMAP-Rule" id="MF_01151"/>
    </source>
</evidence>
<keyword evidence="3" id="KW-0346">Stress response</keyword>
<accession>A0AB37UHH3</accession>
<dbReference type="Proteomes" id="UP000282574">
    <property type="component" value="Unassembled WGS sequence"/>
</dbReference>
<dbReference type="GO" id="GO:0000774">
    <property type="term" value="F:adenyl-nucleotide exchange factor activity"/>
    <property type="evidence" value="ECO:0007669"/>
    <property type="project" value="InterPro"/>
</dbReference>
<evidence type="ECO:0000256" key="2">
    <source>
        <dbReference type="ARBA" id="ARBA00023186"/>
    </source>
</evidence>
<name>A0AB37UHH3_9CYAN</name>
<dbReference type="InterPro" id="IPR013805">
    <property type="entry name" value="GrpE_CC"/>
</dbReference>
<dbReference type="Gene3D" id="2.30.22.10">
    <property type="entry name" value="Head domain of nucleotide exchange factor GrpE"/>
    <property type="match status" value="1"/>
</dbReference>
<comment type="similarity">
    <text evidence="1 3">Belongs to the GrpE family.</text>
</comment>
<dbReference type="GO" id="GO:0005737">
    <property type="term" value="C:cytoplasm"/>
    <property type="evidence" value="ECO:0007669"/>
    <property type="project" value="UniProtKB-SubCell"/>
</dbReference>
<evidence type="ECO:0000256" key="1">
    <source>
        <dbReference type="ARBA" id="ARBA00009054"/>
    </source>
</evidence>
<protein>
    <recommendedName>
        <fullName evidence="3">Protein GrpE</fullName>
    </recommendedName>
    <alternativeName>
        <fullName evidence="3">HSP-70 cofactor</fullName>
    </alternativeName>
</protein>
<evidence type="ECO:0000313" key="5">
    <source>
        <dbReference type="EMBL" id="RUT10743.1"/>
    </source>
</evidence>
<dbReference type="InterPro" id="IPR000740">
    <property type="entry name" value="GrpE"/>
</dbReference>
<gene>
    <name evidence="3" type="primary">grpE</name>
    <name evidence="5" type="ORF">DSM107010_39830</name>
</gene>
<dbReference type="AlphaFoldDB" id="A0AB37UHH3"/>
<keyword evidence="6" id="KW-1185">Reference proteome</keyword>
<comment type="function">
    <text evidence="3">Participates actively in the response to hyperosmotic and heat shock by preventing the aggregation of stress-denatured proteins, in association with DnaK and GrpE. It is the nucleotide exchange factor for DnaK and may function as a thermosensor. Unfolded proteins bind initially to DnaJ; upon interaction with the DnaJ-bound protein, DnaK hydrolyzes its bound ATP, resulting in the formation of a stable complex. GrpE releases ADP from DnaK; ATP binding to DnaK triggers the release of the substrate protein, thus completing the reaction cycle. Several rounds of ATP-dependent interactions between DnaJ, DnaK and GrpE are required for fully efficient folding.</text>
</comment>
<dbReference type="HAMAP" id="MF_01151">
    <property type="entry name" value="GrpE"/>
    <property type="match status" value="1"/>
</dbReference>
<keyword evidence="4" id="KW-0175">Coiled coil</keyword>
<reference evidence="5 6" key="1">
    <citation type="journal article" date="2019" name="Genome Biol. Evol.">
        <title>Day and night: Metabolic profiles and evolutionary relationships of six axenic non-marine cyanobacteria.</title>
        <authorList>
            <person name="Will S.E."/>
            <person name="Henke P."/>
            <person name="Boedeker C."/>
            <person name="Huang S."/>
            <person name="Brinkmann H."/>
            <person name="Rohde M."/>
            <person name="Jarek M."/>
            <person name="Friedl T."/>
            <person name="Seufert S."/>
            <person name="Schumacher M."/>
            <person name="Overmann J."/>
            <person name="Neumann-Schaal M."/>
            <person name="Petersen J."/>
        </authorList>
    </citation>
    <scope>NUCLEOTIDE SEQUENCE [LARGE SCALE GENOMIC DNA]</scope>
    <source>
        <strain evidence="5 6">SAG 39.79</strain>
    </source>
</reference>
<evidence type="ECO:0000313" key="6">
    <source>
        <dbReference type="Proteomes" id="UP000282574"/>
    </source>
</evidence>
<dbReference type="Pfam" id="PF01025">
    <property type="entry name" value="GrpE"/>
    <property type="match status" value="1"/>
</dbReference>
<dbReference type="PANTHER" id="PTHR21237">
    <property type="entry name" value="GRPE PROTEIN"/>
    <property type="match status" value="1"/>
</dbReference>
<feature type="coiled-coil region" evidence="4">
    <location>
        <begin position="49"/>
        <end position="90"/>
    </location>
</feature>
<sequence>MTNDRQALFDKLLDYLQSPPPPPEYLGEPPESAPAFDPYQMVSEWIALRQEMKQQGKLLQTAQERLQRELEAARSQNEELQQRIETSQQKVSVQYASEFAAQEKRFEKEQENFLKAILGVLDALDRACAHWQESSESPEMPLSSPPQSWRGKLGRWLSHLGQKLSSDSANSAPTALMETIESDRQGVELIRRTLLDILKQQQVVPIVAQGQPFDPQRVYAIGRQESDEPENTVIQEVVRGYLWRDRILRETQAIVSAGNGSISSPLFKGG</sequence>
<dbReference type="InterPro" id="IPR009012">
    <property type="entry name" value="GrpE_head"/>
</dbReference>
<comment type="subunit">
    <text evidence="3">Homodimer.</text>
</comment>
<keyword evidence="3" id="KW-0963">Cytoplasm</keyword>